<dbReference type="InterPro" id="IPR002716">
    <property type="entry name" value="PIN_dom"/>
</dbReference>
<name>A0A1I5QXS0_9BACT</name>
<protein>
    <submittedName>
        <fullName evidence="2">PIN domain nuclease, a component of toxin-antitoxin system (PIN domain)</fullName>
    </submittedName>
</protein>
<dbReference type="InterPro" id="IPR052919">
    <property type="entry name" value="TA_system_RNase"/>
</dbReference>
<dbReference type="PANTHER" id="PTHR36173:SF2">
    <property type="entry name" value="RIBONUCLEASE VAPC16"/>
    <property type="match status" value="1"/>
</dbReference>
<dbReference type="AlphaFoldDB" id="A0A1I5QXS0"/>
<dbReference type="InterPro" id="IPR041705">
    <property type="entry name" value="PIN_Sll0205"/>
</dbReference>
<sequence>MKKYLIDTHIFLWLVFDPEKVNTKKLEILKDPQNKIFIASISFWEISLKYNLGKLSLSGLTPDELPKVAQKMGIDTLEIEKEVMASFYKLPKVQTHKDPFDRIIIWQCINDNITLISQDRKFSEYESFGLKTF</sequence>
<proteinExistence type="predicted"/>
<dbReference type="RefSeq" id="WP_092912752.1">
    <property type="nucleotide sequence ID" value="NZ_FOXB01000023.1"/>
</dbReference>
<dbReference type="Gene3D" id="3.40.50.1010">
    <property type="entry name" value="5'-nuclease"/>
    <property type="match status" value="1"/>
</dbReference>
<keyword evidence="3" id="KW-1185">Reference proteome</keyword>
<reference evidence="2 3" key="1">
    <citation type="submission" date="2016-10" db="EMBL/GenBank/DDBJ databases">
        <authorList>
            <person name="de Groot N.N."/>
        </authorList>
    </citation>
    <scope>NUCLEOTIDE SEQUENCE [LARGE SCALE GENOMIC DNA]</scope>
    <source>
        <strain evidence="2 3">EP1-55-1</strain>
    </source>
</reference>
<dbReference type="PANTHER" id="PTHR36173">
    <property type="entry name" value="RIBONUCLEASE VAPC16-RELATED"/>
    <property type="match status" value="1"/>
</dbReference>
<organism evidence="2 3">
    <name type="scientific">Hydrogenimonas thermophila</name>
    <dbReference type="NCBI Taxonomy" id="223786"/>
    <lineage>
        <taxon>Bacteria</taxon>
        <taxon>Pseudomonadati</taxon>
        <taxon>Campylobacterota</taxon>
        <taxon>Epsilonproteobacteria</taxon>
        <taxon>Campylobacterales</taxon>
        <taxon>Hydrogenimonadaceae</taxon>
        <taxon>Hydrogenimonas</taxon>
    </lineage>
</organism>
<dbReference type="OrthoDB" id="9798990at2"/>
<dbReference type="EMBL" id="FOXB01000023">
    <property type="protein sequence ID" value="SFP50887.1"/>
    <property type="molecule type" value="Genomic_DNA"/>
</dbReference>
<evidence type="ECO:0000313" key="3">
    <source>
        <dbReference type="Proteomes" id="UP000199227"/>
    </source>
</evidence>
<dbReference type="InterPro" id="IPR029060">
    <property type="entry name" value="PIN-like_dom_sf"/>
</dbReference>
<dbReference type="Pfam" id="PF01850">
    <property type="entry name" value="PIN"/>
    <property type="match status" value="1"/>
</dbReference>
<evidence type="ECO:0000259" key="1">
    <source>
        <dbReference type="Pfam" id="PF01850"/>
    </source>
</evidence>
<gene>
    <name evidence="2" type="ORF">SAMN05216234_1239</name>
</gene>
<feature type="domain" description="PIN" evidence="1">
    <location>
        <begin position="4"/>
        <end position="125"/>
    </location>
</feature>
<dbReference type="SUPFAM" id="SSF88723">
    <property type="entry name" value="PIN domain-like"/>
    <property type="match status" value="1"/>
</dbReference>
<accession>A0A1I5QXS0</accession>
<dbReference type="CDD" id="cd09872">
    <property type="entry name" value="PIN_Sll0205-like"/>
    <property type="match status" value="1"/>
</dbReference>
<dbReference type="Proteomes" id="UP000199227">
    <property type="component" value="Unassembled WGS sequence"/>
</dbReference>
<dbReference type="STRING" id="223786.SAMN05216234_1239"/>
<evidence type="ECO:0000313" key="2">
    <source>
        <dbReference type="EMBL" id="SFP50887.1"/>
    </source>
</evidence>